<organism evidence="2 3">
    <name type="scientific">Parvularcula bermudensis (strain ATCC BAA-594 / HTCC2503 / KCTC 12087)</name>
    <dbReference type="NCBI Taxonomy" id="314260"/>
    <lineage>
        <taxon>Bacteria</taxon>
        <taxon>Pseudomonadati</taxon>
        <taxon>Pseudomonadota</taxon>
        <taxon>Alphaproteobacteria</taxon>
        <taxon>Parvularculales</taxon>
        <taxon>Parvularculaceae</taxon>
        <taxon>Parvularcula</taxon>
    </lineage>
</organism>
<feature type="domain" description="HPr kinase/phosphorylase C-terminal" evidence="1">
    <location>
        <begin position="10"/>
        <end position="76"/>
    </location>
</feature>
<gene>
    <name evidence="2" type="ordered locus">PB2503_03992</name>
</gene>
<name>E0TE52_PARBH</name>
<dbReference type="SUPFAM" id="SSF53795">
    <property type="entry name" value="PEP carboxykinase-like"/>
    <property type="match status" value="1"/>
</dbReference>
<dbReference type="InterPro" id="IPR011104">
    <property type="entry name" value="Hpr_kin/Pase_C"/>
</dbReference>
<dbReference type="HOGENOM" id="CLU_052030_2_2_5"/>
<dbReference type="STRING" id="314260.PB2503_03992"/>
<dbReference type="GO" id="GO:0000155">
    <property type="term" value="F:phosphorelay sensor kinase activity"/>
    <property type="evidence" value="ECO:0007669"/>
    <property type="project" value="InterPro"/>
</dbReference>
<dbReference type="GO" id="GO:0005524">
    <property type="term" value="F:ATP binding"/>
    <property type="evidence" value="ECO:0007669"/>
    <property type="project" value="InterPro"/>
</dbReference>
<dbReference type="Pfam" id="PF07475">
    <property type="entry name" value="Hpr_kinase_C"/>
    <property type="match status" value="1"/>
</dbReference>
<reference evidence="2 3" key="2">
    <citation type="journal article" date="2011" name="J. Bacteriol.">
        <title>Complete genome sequence of strain HTCC2503T of Parvularcula bermudensis, the type species of the order "Parvularculales" in the class Alphaproteobacteria.</title>
        <authorList>
            <person name="Oh H.M."/>
            <person name="Kang I."/>
            <person name="Vergin K.L."/>
            <person name="Kang D."/>
            <person name="Rhee K.H."/>
            <person name="Giovannoni S.J."/>
            <person name="Cho J.C."/>
        </authorList>
    </citation>
    <scope>NUCLEOTIDE SEQUENCE [LARGE SCALE GENOMIC DNA]</scope>
    <source>
        <strain evidence="3">ATCC BAA-594 / HTCC2503 / KCTC 12087</strain>
    </source>
</reference>
<evidence type="ECO:0000259" key="1">
    <source>
        <dbReference type="Pfam" id="PF07475"/>
    </source>
</evidence>
<accession>E0TE52</accession>
<dbReference type="EMBL" id="CP002156">
    <property type="protein sequence ID" value="ADM08873.1"/>
    <property type="molecule type" value="Genomic_DNA"/>
</dbReference>
<dbReference type="KEGG" id="pbr:PB2503_03992"/>
<dbReference type="Gene3D" id="3.40.50.300">
    <property type="entry name" value="P-loop containing nucleotide triphosphate hydrolases"/>
    <property type="match status" value="1"/>
</dbReference>
<evidence type="ECO:0000313" key="3">
    <source>
        <dbReference type="Proteomes" id="UP000001302"/>
    </source>
</evidence>
<dbReference type="AlphaFoldDB" id="E0TE52"/>
<dbReference type="InterPro" id="IPR027417">
    <property type="entry name" value="P-loop_NTPase"/>
</dbReference>
<evidence type="ECO:0000313" key="2">
    <source>
        <dbReference type="EMBL" id="ADM08873.1"/>
    </source>
</evidence>
<dbReference type="Proteomes" id="UP000001302">
    <property type="component" value="Chromosome"/>
</dbReference>
<proteinExistence type="predicted"/>
<dbReference type="GO" id="GO:0006109">
    <property type="term" value="P:regulation of carbohydrate metabolic process"/>
    <property type="evidence" value="ECO:0007669"/>
    <property type="project" value="InterPro"/>
</dbReference>
<protein>
    <recommendedName>
        <fullName evidence="1">HPr kinase/phosphorylase C-terminal domain-containing protein</fullName>
    </recommendedName>
</protein>
<reference evidence="3" key="1">
    <citation type="submission" date="2010-08" db="EMBL/GenBank/DDBJ databases">
        <title>Genome sequence of Parvularcula bermudensis HTCC2503.</title>
        <authorList>
            <person name="Kang D.-M."/>
            <person name="Oh H.-M."/>
            <person name="Cho J.-C."/>
        </authorList>
    </citation>
    <scope>NUCLEOTIDE SEQUENCE [LARGE SCALE GENOMIC DNA]</scope>
    <source>
        <strain evidence="3">ATCC BAA-594 / HTCC2503 / KCTC 12087</strain>
    </source>
</reference>
<dbReference type="eggNOG" id="COG1493">
    <property type="taxonomic scope" value="Bacteria"/>
</dbReference>
<sequence>MAISAGAPLVGVILLGPSGIGKTETALRWIEACPFGRSALISDDQVTLRASAQGLSASPPPSLAGRAEIRGTSIVSLPYRQNMPLHLALRLVTTVERRLPDPARWQPLGPMAPDLPLFPWRVGAAGLRLFLGSEIRKGLDNPAGHRSK</sequence>
<keyword evidence="3" id="KW-1185">Reference proteome</keyword>